<dbReference type="CDD" id="cd08054">
    <property type="entry name" value="gp6"/>
    <property type="match status" value="1"/>
</dbReference>
<reference evidence="1" key="1">
    <citation type="journal article" date="2021" name="Proc. Natl. Acad. Sci. U.S.A.">
        <title>A Catalog of Tens of Thousands of Viruses from Human Metagenomes Reveals Hidden Associations with Chronic Diseases.</title>
        <authorList>
            <person name="Tisza M.J."/>
            <person name="Buck C.B."/>
        </authorList>
    </citation>
    <scope>NUCLEOTIDE SEQUENCE</scope>
    <source>
        <strain evidence="1">CtmP938</strain>
    </source>
</reference>
<dbReference type="InterPro" id="IPR006450">
    <property type="entry name" value="Phage_HK97_gp6-like"/>
</dbReference>
<dbReference type="InterPro" id="IPR021146">
    <property type="entry name" value="Phage_gp6-like_head-tail"/>
</dbReference>
<evidence type="ECO:0000313" key="1">
    <source>
        <dbReference type="EMBL" id="DAF45779.1"/>
    </source>
</evidence>
<dbReference type="Pfam" id="PF05135">
    <property type="entry name" value="Phage_connect_1"/>
    <property type="match status" value="1"/>
</dbReference>
<accession>A0A8S5S4P0</accession>
<sequence>MDSAEIKAYAAEKLPNIKEYLRIDGNDDDSLLERCTGAALQYIIDAVGEFDTSSYSAEILLCAVTQNFYDNRELMQLDQQQRKRIEYTFGSILLQLRLRRERREEMGNGTA</sequence>
<organism evidence="1">
    <name type="scientific">Siphoviridae sp. ctmP938</name>
    <dbReference type="NCBI Taxonomy" id="2827933"/>
    <lineage>
        <taxon>Viruses</taxon>
        <taxon>Duplodnaviria</taxon>
        <taxon>Heunggongvirae</taxon>
        <taxon>Uroviricota</taxon>
        <taxon>Caudoviricetes</taxon>
    </lineage>
</organism>
<name>A0A8S5S4P0_9CAUD</name>
<dbReference type="EMBL" id="BK032519">
    <property type="protein sequence ID" value="DAF45779.1"/>
    <property type="molecule type" value="Genomic_DNA"/>
</dbReference>
<proteinExistence type="predicted"/>
<protein>
    <submittedName>
        <fullName evidence="1">Head tail connector</fullName>
    </submittedName>
</protein>
<dbReference type="Gene3D" id="1.10.3230.30">
    <property type="entry name" value="Phage gp6-like head-tail connector protein"/>
    <property type="match status" value="1"/>
</dbReference>
<dbReference type="NCBIfam" id="TIGR01560">
    <property type="entry name" value="put_DNA_pack"/>
    <property type="match status" value="1"/>
</dbReference>